<gene>
    <name evidence="1" type="ORF">PCOR1329_LOCUS33901</name>
</gene>
<protein>
    <submittedName>
        <fullName evidence="1">Uncharacterized protein</fullName>
    </submittedName>
</protein>
<evidence type="ECO:0000313" key="1">
    <source>
        <dbReference type="EMBL" id="CAK0837795.1"/>
    </source>
</evidence>
<name>A0ABN9SYV7_9DINO</name>
<keyword evidence="2" id="KW-1185">Reference proteome</keyword>
<proteinExistence type="predicted"/>
<organism evidence="1 2">
    <name type="scientific">Prorocentrum cordatum</name>
    <dbReference type="NCBI Taxonomy" id="2364126"/>
    <lineage>
        <taxon>Eukaryota</taxon>
        <taxon>Sar</taxon>
        <taxon>Alveolata</taxon>
        <taxon>Dinophyceae</taxon>
        <taxon>Prorocentrales</taxon>
        <taxon>Prorocentraceae</taxon>
        <taxon>Prorocentrum</taxon>
    </lineage>
</organism>
<dbReference type="Proteomes" id="UP001189429">
    <property type="component" value="Unassembled WGS sequence"/>
</dbReference>
<accession>A0ABN9SYV7</accession>
<comment type="caution">
    <text evidence="1">The sequence shown here is derived from an EMBL/GenBank/DDBJ whole genome shotgun (WGS) entry which is preliminary data.</text>
</comment>
<dbReference type="EMBL" id="CAUYUJ010014176">
    <property type="protein sequence ID" value="CAK0837795.1"/>
    <property type="molecule type" value="Genomic_DNA"/>
</dbReference>
<evidence type="ECO:0000313" key="2">
    <source>
        <dbReference type="Proteomes" id="UP001189429"/>
    </source>
</evidence>
<sequence>MERLSVVHKKLFSLQLFDASDLPEGFREALEQQRAHLCKALGIEDGFGAAVAKRRFDAELDEPVANDHAEWERGGVGIDGKIGELENELAAAEAARAAVDAQLVQAKVRAADLRAQLVSEACVDELTYPHLAAGVAVAGQRASAGEAGASADGDQTAEPG</sequence>
<reference evidence="1" key="1">
    <citation type="submission" date="2023-10" db="EMBL/GenBank/DDBJ databases">
        <authorList>
            <person name="Chen Y."/>
            <person name="Shah S."/>
            <person name="Dougan E. K."/>
            <person name="Thang M."/>
            <person name="Chan C."/>
        </authorList>
    </citation>
    <scope>NUCLEOTIDE SEQUENCE [LARGE SCALE GENOMIC DNA]</scope>
</reference>